<keyword evidence="1" id="KW-0145">Chemotaxis</keyword>
<dbReference type="Proteomes" id="UP000612585">
    <property type="component" value="Unassembled WGS sequence"/>
</dbReference>
<dbReference type="RefSeq" id="WP_203985553.1">
    <property type="nucleotide sequence ID" value="NZ_BOPG01000002.1"/>
</dbReference>
<dbReference type="Pfam" id="PF13690">
    <property type="entry name" value="CheX"/>
    <property type="match status" value="1"/>
</dbReference>
<comment type="caution">
    <text evidence="3">The sequence shown here is derived from an EMBL/GenBank/DDBJ whole genome shotgun (WGS) entry which is preliminary data.</text>
</comment>
<dbReference type="AlphaFoldDB" id="A0A8J3YXU7"/>
<evidence type="ECO:0000259" key="2">
    <source>
        <dbReference type="Pfam" id="PF13690"/>
    </source>
</evidence>
<feature type="domain" description="Chemotaxis phosphatase CheX-like" evidence="2">
    <location>
        <begin position="45"/>
        <end position="122"/>
    </location>
</feature>
<dbReference type="Gene3D" id="3.40.1550.10">
    <property type="entry name" value="CheC-like"/>
    <property type="match status" value="1"/>
</dbReference>
<dbReference type="GO" id="GO:0006935">
    <property type="term" value="P:chemotaxis"/>
    <property type="evidence" value="ECO:0007669"/>
    <property type="project" value="UniProtKB-KW"/>
</dbReference>
<evidence type="ECO:0000313" key="4">
    <source>
        <dbReference type="Proteomes" id="UP000612585"/>
    </source>
</evidence>
<proteinExistence type="predicted"/>
<keyword evidence="4" id="KW-1185">Reference proteome</keyword>
<protein>
    <recommendedName>
        <fullName evidence="2">Chemotaxis phosphatase CheX-like domain-containing protein</fullName>
    </recommendedName>
</protein>
<evidence type="ECO:0000256" key="1">
    <source>
        <dbReference type="ARBA" id="ARBA00022500"/>
    </source>
</evidence>
<gene>
    <name evidence="3" type="ORF">Vau01_000530</name>
</gene>
<organism evidence="3 4">
    <name type="scientific">Virgisporangium aurantiacum</name>
    <dbReference type="NCBI Taxonomy" id="175570"/>
    <lineage>
        <taxon>Bacteria</taxon>
        <taxon>Bacillati</taxon>
        <taxon>Actinomycetota</taxon>
        <taxon>Actinomycetes</taxon>
        <taxon>Micromonosporales</taxon>
        <taxon>Micromonosporaceae</taxon>
        <taxon>Virgisporangium</taxon>
    </lineage>
</organism>
<name>A0A8J3YXU7_9ACTN</name>
<dbReference type="EMBL" id="BOPG01000002">
    <property type="protein sequence ID" value="GIJ52537.1"/>
    <property type="molecule type" value="Genomic_DNA"/>
</dbReference>
<dbReference type="InterPro" id="IPR028976">
    <property type="entry name" value="CheC-like_sf"/>
</dbReference>
<evidence type="ECO:0000313" key="3">
    <source>
        <dbReference type="EMBL" id="GIJ52537.1"/>
    </source>
</evidence>
<dbReference type="SUPFAM" id="SSF103039">
    <property type="entry name" value="CheC-like"/>
    <property type="match status" value="1"/>
</dbReference>
<accession>A0A8J3YXU7</accession>
<reference evidence="3" key="1">
    <citation type="submission" date="2021-01" db="EMBL/GenBank/DDBJ databases">
        <title>Whole genome shotgun sequence of Virgisporangium aurantiacum NBRC 16421.</title>
        <authorList>
            <person name="Komaki H."/>
            <person name="Tamura T."/>
        </authorList>
    </citation>
    <scope>NUCLEOTIDE SEQUENCE</scope>
    <source>
        <strain evidence="3">NBRC 16421</strain>
    </source>
</reference>
<dbReference type="InterPro" id="IPR028051">
    <property type="entry name" value="CheX-like_dom"/>
</dbReference>
<sequence length="161" mass="16812">MTTHEMPQESDLWAITEMIWASYLDPLGENPLMAGAAPHKDDDVHGSVSVTGAWDGQVVVTFSQVAAQRATAALLGIDFEEVSSADVMDAVGELVNIIGGSVKSLMPQPTVLSLPSVRTGPPGELVGTEMLVLTGTWMEEPVSIAVLESADAYAGTGGTSR</sequence>